<evidence type="ECO:0000313" key="2">
    <source>
        <dbReference type="EMBL" id="QYT02754.1"/>
    </source>
</evidence>
<accession>A0A8G0PNA7</accession>
<dbReference type="EMBL" id="CP075868">
    <property type="protein sequence ID" value="QYT02754.1"/>
    <property type="molecule type" value="Genomic_DNA"/>
</dbReference>
<dbReference type="Proteomes" id="UP000826661">
    <property type="component" value="Chromosome V"/>
</dbReference>
<dbReference type="PANTHER" id="PTHR37540:SF5">
    <property type="entry name" value="TRANSCRIPTION FACTOR DOMAIN-CONTAINING PROTEIN"/>
    <property type="match status" value="1"/>
</dbReference>
<sequence length="362" mass="40607">MTFYMQNPLVLNPEYSPLPYAFADAALLHALFALTSLYRDLSVGTKVTPLCLMHKGEMLRIINERITKTPLQLSDGTIGAVTALATFDLLDGRLQNARWNLRGLQRMVVQRGGLQIVGKEAQQVCGTSLLQRAICWSDLCSAAFTNEKPRFAVLRHSSSPLSRPYVQDNSLFSSIGSIFDMLSELSLALCDSHNSFSRRLSFSNNLYLVEHALHSLPQDIYSCYHEPKRIAAIIYVYLLLRQIPSSAGIYQPLLGRLHAAVGQSIERNSEDFSSHPSNLFLLWICFIGAATSGPPNKIECLQEWWINLLRNICKGLNVVSEIGFEVYLNRVVEMGSLCREMCHTVWREIDSSEPYNGENGSL</sequence>
<reference evidence="2 3" key="1">
    <citation type="journal article" date="2021" name="BMC Genomics">
        <title>Telomere-to-telomere genome assembly of asparaginase-producing Trichoderma simmonsii.</title>
        <authorList>
            <person name="Chung D."/>
            <person name="Kwon Y.M."/>
            <person name="Yang Y."/>
        </authorList>
    </citation>
    <scope>NUCLEOTIDE SEQUENCE [LARGE SCALE GENOMIC DNA]</scope>
    <source>
        <strain evidence="2 3">GH-Sj1</strain>
    </source>
</reference>
<proteinExistence type="predicted"/>
<organism evidence="2 3">
    <name type="scientific">Trichoderma simmonsii</name>
    <dbReference type="NCBI Taxonomy" id="1491479"/>
    <lineage>
        <taxon>Eukaryota</taxon>
        <taxon>Fungi</taxon>
        <taxon>Dikarya</taxon>
        <taxon>Ascomycota</taxon>
        <taxon>Pezizomycotina</taxon>
        <taxon>Sordariomycetes</taxon>
        <taxon>Hypocreomycetidae</taxon>
        <taxon>Hypocreales</taxon>
        <taxon>Hypocreaceae</taxon>
        <taxon>Trichoderma</taxon>
    </lineage>
</organism>
<dbReference type="PANTHER" id="PTHR37540">
    <property type="entry name" value="TRANSCRIPTION FACTOR (ACR-2), PUTATIVE-RELATED-RELATED"/>
    <property type="match status" value="1"/>
</dbReference>
<dbReference type="InterPro" id="IPR021858">
    <property type="entry name" value="Fun_TF"/>
</dbReference>
<protein>
    <recommendedName>
        <fullName evidence="4">Fungal-specific transcription factor domain-containing protein</fullName>
    </recommendedName>
</protein>
<gene>
    <name evidence="2" type="ORF">H0G86_009749</name>
</gene>
<evidence type="ECO:0008006" key="4">
    <source>
        <dbReference type="Google" id="ProtNLM"/>
    </source>
</evidence>
<evidence type="ECO:0000256" key="1">
    <source>
        <dbReference type="ARBA" id="ARBA00023242"/>
    </source>
</evidence>
<keyword evidence="1" id="KW-0539">Nucleus</keyword>
<keyword evidence="3" id="KW-1185">Reference proteome</keyword>
<dbReference type="Pfam" id="PF11951">
    <property type="entry name" value="Fungal_trans_2"/>
    <property type="match status" value="1"/>
</dbReference>
<dbReference type="AlphaFoldDB" id="A0A8G0PNA7"/>
<evidence type="ECO:0000313" key="3">
    <source>
        <dbReference type="Proteomes" id="UP000826661"/>
    </source>
</evidence>
<name>A0A8G0PNA7_9HYPO</name>